<proteinExistence type="predicted"/>
<dbReference type="InterPro" id="IPR015946">
    <property type="entry name" value="KH_dom-like_a/b"/>
</dbReference>
<protein>
    <submittedName>
        <fullName evidence="1">OsmC family peroxiredoxin</fullName>
    </submittedName>
</protein>
<dbReference type="EMBL" id="JAJTTC010000005">
    <property type="protein sequence ID" value="MCF0063789.1"/>
    <property type="molecule type" value="Genomic_DNA"/>
</dbReference>
<organism evidence="1 2">
    <name type="scientific">Dyadobacter chenwenxiniae</name>
    <dbReference type="NCBI Taxonomy" id="2906456"/>
    <lineage>
        <taxon>Bacteria</taxon>
        <taxon>Pseudomonadati</taxon>
        <taxon>Bacteroidota</taxon>
        <taxon>Cytophagia</taxon>
        <taxon>Cytophagales</taxon>
        <taxon>Spirosomataceae</taxon>
        <taxon>Dyadobacter</taxon>
    </lineage>
</organism>
<dbReference type="RefSeq" id="WP_234656715.1">
    <property type="nucleotide sequence ID" value="NZ_CP094997.1"/>
</dbReference>
<keyword evidence="2" id="KW-1185">Reference proteome</keyword>
<dbReference type="InterPro" id="IPR003718">
    <property type="entry name" value="OsmC/Ohr_fam"/>
</dbReference>
<dbReference type="PANTHER" id="PTHR42830">
    <property type="entry name" value="OSMOTICALLY INDUCIBLE FAMILY PROTEIN"/>
    <property type="match status" value="1"/>
</dbReference>
<name>A0A9X1TGM8_9BACT</name>
<dbReference type="SUPFAM" id="SSF82784">
    <property type="entry name" value="OsmC-like"/>
    <property type="match status" value="1"/>
</dbReference>
<dbReference type="PANTHER" id="PTHR42830:SF1">
    <property type="entry name" value="OSMOTICALLY INDUCIBLE FAMILY PROTEIN"/>
    <property type="match status" value="1"/>
</dbReference>
<dbReference type="Pfam" id="PF02566">
    <property type="entry name" value="OsmC"/>
    <property type="match status" value="1"/>
</dbReference>
<dbReference type="NCBIfam" id="TIGR03562">
    <property type="entry name" value="osmo_induc_OsmC"/>
    <property type="match status" value="1"/>
</dbReference>
<comment type="caution">
    <text evidence="1">The sequence shown here is derived from an EMBL/GenBank/DDBJ whole genome shotgun (WGS) entry which is preliminary data.</text>
</comment>
<sequence length="146" mass="15169">MKRSAKAHWTGDLNTGHGQLSSDSGVLDKTHYSFNTRFAEGIGTNPEELLAAAHAGCFTMALAYALSQKGTPANELETKASVSVDLAKGGITGIELTLNATAIDGVPAESFLEIANESKQNCLISKALTGVAISLNVNYGALQSSI</sequence>
<gene>
    <name evidence="1" type="ORF">LXM26_19905</name>
</gene>
<dbReference type="Gene3D" id="3.30.300.20">
    <property type="match status" value="1"/>
</dbReference>
<dbReference type="InterPro" id="IPR019904">
    <property type="entry name" value="Peroxiredoxin_OsmC"/>
</dbReference>
<dbReference type="GO" id="GO:0006979">
    <property type="term" value="P:response to oxidative stress"/>
    <property type="evidence" value="ECO:0007669"/>
    <property type="project" value="InterPro"/>
</dbReference>
<evidence type="ECO:0000313" key="2">
    <source>
        <dbReference type="Proteomes" id="UP001139000"/>
    </source>
</evidence>
<dbReference type="GO" id="GO:0004601">
    <property type="term" value="F:peroxidase activity"/>
    <property type="evidence" value="ECO:0007669"/>
    <property type="project" value="InterPro"/>
</dbReference>
<dbReference type="AlphaFoldDB" id="A0A9X1TGM8"/>
<accession>A0A9X1TGM8</accession>
<dbReference type="InterPro" id="IPR036102">
    <property type="entry name" value="OsmC/Ohrsf"/>
</dbReference>
<dbReference type="InterPro" id="IPR052707">
    <property type="entry name" value="OsmC_Ohr_Peroxiredoxin"/>
</dbReference>
<evidence type="ECO:0000313" key="1">
    <source>
        <dbReference type="EMBL" id="MCF0063789.1"/>
    </source>
</evidence>
<reference evidence="1" key="1">
    <citation type="submission" date="2021-12" db="EMBL/GenBank/DDBJ databases">
        <title>Novel species in genus Dyadobacter.</title>
        <authorList>
            <person name="Ma C."/>
        </authorList>
    </citation>
    <scope>NUCLEOTIDE SEQUENCE</scope>
    <source>
        <strain evidence="1">LJ419</strain>
    </source>
</reference>
<dbReference type="Proteomes" id="UP001139000">
    <property type="component" value="Unassembled WGS sequence"/>
</dbReference>